<evidence type="ECO:0000256" key="1">
    <source>
        <dbReference type="ARBA" id="ARBA00022723"/>
    </source>
</evidence>
<sequence>MAAGVTAPCYHTRPESRPSSATPTSAEASTPTAASTSTTSTIPRAPYELWLELGRLLAAWDEMDGVASVLPSPPPSPSPTSPLLSPPETASSSSSLFTPTPCSSSTPSFTSSSPPPPAFSPPPPSYPPTISSSPFAPPLPILGCSFFLCALSGARTDRRMRACPCGVVQYCGRSCQKGDWTEGAHRERCTANRRR</sequence>
<feature type="compositionally biased region" description="Pro residues" evidence="5">
    <location>
        <begin position="113"/>
        <end position="127"/>
    </location>
</feature>
<dbReference type="PRINTS" id="PR01217">
    <property type="entry name" value="PRICHEXTENSN"/>
</dbReference>
<dbReference type="GO" id="GO:0008270">
    <property type="term" value="F:zinc ion binding"/>
    <property type="evidence" value="ECO:0007669"/>
    <property type="project" value="UniProtKB-KW"/>
</dbReference>
<keyword evidence="2 4" id="KW-0863">Zinc-finger</keyword>
<evidence type="ECO:0000259" key="6">
    <source>
        <dbReference type="PROSITE" id="PS50865"/>
    </source>
</evidence>
<evidence type="ECO:0000256" key="3">
    <source>
        <dbReference type="ARBA" id="ARBA00022833"/>
    </source>
</evidence>
<organism evidence="7 8">
    <name type="scientific">Schizophyllum amplum</name>
    <dbReference type="NCBI Taxonomy" id="97359"/>
    <lineage>
        <taxon>Eukaryota</taxon>
        <taxon>Fungi</taxon>
        <taxon>Dikarya</taxon>
        <taxon>Basidiomycota</taxon>
        <taxon>Agaricomycotina</taxon>
        <taxon>Agaricomycetes</taxon>
        <taxon>Agaricomycetidae</taxon>
        <taxon>Agaricales</taxon>
        <taxon>Schizophyllaceae</taxon>
        <taxon>Schizophyllum</taxon>
    </lineage>
</organism>
<dbReference type="OrthoDB" id="341421at2759"/>
<evidence type="ECO:0000256" key="4">
    <source>
        <dbReference type="PROSITE-ProRule" id="PRU00134"/>
    </source>
</evidence>
<accession>A0A550BTY3</accession>
<proteinExistence type="predicted"/>
<comment type="caution">
    <text evidence="7">The sequence shown here is derived from an EMBL/GenBank/DDBJ whole genome shotgun (WGS) entry which is preliminary data.</text>
</comment>
<dbReference type="InterPro" id="IPR002893">
    <property type="entry name" value="Znf_MYND"/>
</dbReference>
<gene>
    <name evidence="7" type="ORF">BD626DRAFT_267940</name>
</gene>
<protein>
    <recommendedName>
        <fullName evidence="6">MYND-type domain-containing protein</fullName>
    </recommendedName>
</protein>
<dbReference type="AlphaFoldDB" id="A0A550BTY3"/>
<feature type="compositionally biased region" description="Pro residues" evidence="5">
    <location>
        <begin position="71"/>
        <end position="80"/>
    </location>
</feature>
<feature type="compositionally biased region" description="Low complexity" evidence="5">
    <location>
        <begin position="17"/>
        <end position="41"/>
    </location>
</feature>
<keyword evidence="8" id="KW-1185">Reference proteome</keyword>
<feature type="region of interest" description="Disordered" evidence="5">
    <location>
        <begin position="68"/>
        <end position="131"/>
    </location>
</feature>
<evidence type="ECO:0000313" key="8">
    <source>
        <dbReference type="Proteomes" id="UP000320762"/>
    </source>
</evidence>
<feature type="region of interest" description="Disordered" evidence="5">
    <location>
        <begin position="1"/>
        <end position="41"/>
    </location>
</feature>
<dbReference type="Gene3D" id="6.10.140.2220">
    <property type="match status" value="1"/>
</dbReference>
<feature type="compositionally biased region" description="Low complexity" evidence="5">
    <location>
        <begin position="81"/>
        <end position="112"/>
    </location>
</feature>
<name>A0A550BTY3_9AGAR</name>
<reference evidence="7 8" key="1">
    <citation type="journal article" date="2019" name="New Phytol.">
        <title>Comparative genomics reveals unique wood-decay strategies and fruiting body development in the Schizophyllaceae.</title>
        <authorList>
            <person name="Almasi E."/>
            <person name="Sahu N."/>
            <person name="Krizsan K."/>
            <person name="Balint B."/>
            <person name="Kovacs G.M."/>
            <person name="Kiss B."/>
            <person name="Cseklye J."/>
            <person name="Drula E."/>
            <person name="Henrissat B."/>
            <person name="Nagy I."/>
            <person name="Chovatia M."/>
            <person name="Adam C."/>
            <person name="LaButti K."/>
            <person name="Lipzen A."/>
            <person name="Riley R."/>
            <person name="Grigoriev I.V."/>
            <person name="Nagy L.G."/>
        </authorList>
    </citation>
    <scope>NUCLEOTIDE SEQUENCE [LARGE SCALE GENOMIC DNA]</scope>
    <source>
        <strain evidence="7 8">NL-1724</strain>
    </source>
</reference>
<dbReference type="STRING" id="97359.A0A550BTY3"/>
<evidence type="ECO:0000256" key="5">
    <source>
        <dbReference type="SAM" id="MobiDB-lite"/>
    </source>
</evidence>
<feature type="domain" description="MYND-type" evidence="6">
    <location>
        <begin position="149"/>
        <end position="189"/>
    </location>
</feature>
<keyword evidence="1" id="KW-0479">Metal-binding</keyword>
<keyword evidence="3" id="KW-0862">Zinc</keyword>
<dbReference type="SUPFAM" id="SSF144232">
    <property type="entry name" value="HIT/MYND zinc finger-like"/>
    <property type="match status" value="1"/>
</dbReference>
<dbReference type="Pfam" id="PF01753">
    <property type="entry name" value="zf-MYND"/>
    <property type="match status" value="1"/>
</dbReference>
<dbReference type="PROSITE" id="PS50865">
    <property type="entry name" value="ZF_MYND_2"/>
    <property type="match status" value="1"/>
</dbReference>
<evidence type="ECO:0000313" key="7">
    <source>
        <dbReference type="EMBL" id="TRM55984.1"/>
    </source>
</evidence>
<dbReference type="EMBL" id="VDMD01000083">
    <property type="protein sequence ID" value="TRM55984.1"/>
    <property type="molecule type" value="Genomic_DNA"/>
</dbReference>
<evidence type="ECO:0000256" key="2">
    <source>
        <dbReference type="ARBA" id="ARBA00022771"/>
    </source>
</evidence>
<dbReference type="Proteomes" id="UP000320762">
    <property type="component" value="Unassembled WGS sequence"/>
</dbReference>